<dbReference type="Proteomes" id="UP001321473">
    <property type="component" value="Unassembled WGS sequence"/>
</dbReference>
<sequence length="100" mass="11381">MATGRLVGRLLIFIIVSLFDAVDDVDADDGCLDASRHPMCCIHSADPFQKDLKRPHHHQRRKAKERITLKQNYHTLSGPWSVLNVHPSGRLKQYGQAHIM</sequence>
<keyword evidence="1" id="KW-0732">Signal</keyword>
<proteinExistence type="predicted"/>
<protein>
    <recommendedName>
        <fullName evidence="4">Secreted protein</fullName>
    </recommendedName>
</protein>
<reference evidence="2 3" key="1">
    <citation type="journal article" date="2023" name="Arcadia Sci">
        <title>De novo assembly of a long-read Amblyomma americanum tick genome.</title>
        <authorList>
            <person name="Chou S."/>
            <person name="Poskanzer K.E."/>
            <person name="Rollins M."/>
            <person name="Thuy-Boun P.S."/>
        </authorList>
    </citation>
    <scope>NUCLEOTIDE SEQUENCE [LARGE SCALE GENOMIC DNA]</scope>
    <source>
        <strain evidence="2">F_SG_1</strain>
        <tissue evidence="2">Salivary glands</tissue>
    </source>
</reference>
<dbReference type="AlphaFoldDB" id="A0AAQ4EUM8"/>
<name>A0AAQ4EUM8_AMBAM</name>
<dbReference type="EMBL" id="JARKHS020011018">
    <property type="protein sequence ID" value="KAK8778193.1"/>
    <property type="molecule type" value="Genomic_DNA"/>
</dbReference>
<evidence type="ECO:0000313" key="2">
    <source>
        <dbReference type="EMBL" id="KAK8778193.1"/>
    </source>
</evidence>
<feature type="signal peptide" evidence="1">
    <location>
        <begin position="1"/>
        <end position="27"/>
    </location>
</feature>
<evidence type="ECO:0000313" key="3">
    <source>
        <dbReference type="Proteomes" id="UP001321473"/>
    </source>
</evidence>
<comment type="caution">
    <text evidence="2">The sequence shown here is derived from an EMBL/GenBank/DDBJ whole genome shotgun (WGS) entry which is preliminary data.</text>
</comment>
<feature type="chain" id="PRO_5043019749" description="Secreted protein" evidence="1">
    <location>
        <begin position="28"/>
        <end position="100"/>
    </location>
</feature>
<keyword evidence="3" id="KW-1185">Reference proteome</keyword>
<gene>
    <name evidence="2" type="ORF">V5799_020466</name>
</gene>
<evidence type="ECO:0000256" key="1">
    <source>
        <dbReference type="SAM" id="SignalP"/>
    </source>
</evidence>
<evidence type="ECO:0008006" key="4">
    <source>
        <dbReference type="Google" id="ProtNLM"/>
    </source>
</evidence>
<organism evidence="2 3">
    <name type="scientific">Amblyomma americanum</name>
    <name type="common">Lone star tick</name>
    <dbReference type="NCBI Taxonomy" id="6943"/>
    <lineage>
        <taxon>Eukaryota</taxon>
        <taxon>Metazoa</taxon>
        <taxon>Ecdysozoa</taxon>
        <taxon>Arthropoda</taxon>
        <taxon>Chelicerata</taxon>
        <taxon>Arachnida</taxon>
        <taxon>Acari</taxon>
        <taxon>Parasitiformes</taxon>
        <taxon>Ixodida</taxon>
        <taxon>Ixodoidea</taxon>
        <taxon>Ixodidae</taxon>
        <taxon>Amblyomminae</taxon>
        <taxon>Amblyomma</taxon>
    </lineage>
</organism>
<accession>A0AAQ4EUM8</accession>